<evidence type="ECO:0000256" key="1">
    <source>
        <dbReference type="SAM" id="MobiDB-lite"/>
    </source>
</evidence>
<name>A0A3S5A970_9PLAT</name>
<evidence type="ECO:0000313" key="3">
    <source>
        <dbReference type="Proteomes" id="UP000784294"/>
    </source>
</evidence>
<evidence type="ECO:0000313" key="2">
    <source>
        <dbReference type="EMBL" id="VEL30966.1"/>
    </source>
</evidence>
<keyword evidence="3" id="KW-1185">Reference proteome</keyword>
<dbReference type="Proteomes" id="UP000784294">
    <property type="component" value="Unassembled WGS sequence"/>
</dbReference>
<accession>A0A3S5A970</accession>
<dbReference type="AlphaFoldDB" id="A0A3S5A970"/>
<sequence>MFLIGRKIITLTLLQDAIKELQDTIAIVEENRAMNPSSSDPPIADSHIAKTDRRNPWNRRVVKDHFRTFGALCPTGQTEQKTELTRRDFFAGDRIKSRTAWMNGLGKRGMLAANGPLSAGQRESVANISQMLIRMTPSSARK</sequence>
<reference evidence="2" key="1">
    <citation type="submission" date="2018-11" db="EMBL/GenBank/DDBJ databases">
        <authorList>
            <consortium name="Pathogen Informatics"/>
        </authorList>
    </citation>
    <scope>NUCLEOTIDE SEQUENCE</scope>
</reference>
<feature type="region of interest" description="Disordered" evidence="1">
    <location>
        <begin position="33"/>
        <end position="54"/>
    </location>
</feature>
<gene>
    <name evidence="2" type="ORF">PXEA_LOCUS24406</name>
</gene>
<comment type="caution">
    <text evidence="2">The sequence shown here is derived from an EMBL/GenBank/DDBJ whole genome shotgun (WGS) entry which is preliminary data.</text>
</comment>
<protein>
    <submittedName>
        <fullName evidence="2">Uncharacterized protein</fullName>
    </submittedName>
</protein>
<organism evidence="2 3">
    <name type="scientific">Protopolystoma xenopodis</name>
    <dbReference type="NCBI Taxonomy" id="117903"/>
    <lineage>
        <taxon>Eukaryota</taxon>
        <taxon>Metazoa</taxon>
        <taxon>Spiralia</taxon>
        <taxon>Lophotrochozoa</taxon>
        <taxon>Platyhelminthes</taxon>
        <taxon>Monogenea</taxon>
        <taxon>Polyopisthocotylea</taxon>
        <taxon>Polystomatidea</taxon>
        <taxon>Polystomatidae</taxon>
        <taxon>Protopolystoma</taxon>
    </lineage>
</organism>
<proteinExistence type="predicted"/>
<dbReference type="EMBL" id="CAAALY010117355">
    <property type="protein sequence ID" value="VEL30966.1"/>
    <property type="molecule type" value="Genomic_DNA"/>
</dbReference>